<comment type="caution">
    <text evidence="1">The sequence shown here is derived from an EMBL/GenBank/DDBJ whole genome shotgun (WGS) entry which is preliminary data.</text>
</comment>
<proteinExistence type="predicted"/>
<keyword evidence="2" id="KW-1185">Reference proteome</keyword>
<evidence type="ECO:0000313" key="1">
    <source>
        <dbReference type="EMBL" id="KAG0429100.1"/>
    </source>
</evidence>
<accession>A0AC60Q5K0</accession>
<protein>
    <submittedName>
        <fullName evidence="1">Uncharacterized protein</fullName>
    </submittedName>
</protein>
<organism evidence="1 2">
    <name type="scientific">Ixodes persulcatus</name>
    <name type="common">Taiga tick</name>
    <dbReference type="NCBI Taxonomy" id="34615"/>
    <lineage>
        <taxon>Eukaryota</taxon>
        <taxon>Metazoa</taxon>
        <taxon>Ecdysozoa</taxon>
        <taxon>Arthropoda</taxon>
        <taxon>Chelicerata</taxon>
        <taxon>Arachnida</taxon>
        <taxon>Acari</taxon>
        <taxon>Parasitiformes</taxon>
        <taxon>Ixodida</taxon>
        <taxon>Ixodoidea</taxon>
        <taxon>Ixodidae</taxon>
        <taxon>Ixodinae</taxon>
        <taxon>Ixodes</taxon>
    </lineage>
</organism>
<gene>
    <name evidence="1" type="ORF">HPB47_023964</name>
</gene>
<reference evidence="1 2" key="1">
    <citation type="journal article" date="2020" name="Cell">
        <title>Large-Scale Comparative Analyses of Tick Genomes Elucidate Their Genetic Diversity and Vector Capacities.</title>
        <authorList>
            <consortium name="Tick Genome and Microbiome Consortium (TIGMIC)"/>
            <person name="Jia N."/>
            <person name="Wang J."/>
            <person name="Shi W."/>
            <person name="Du L."/>
            <person name="Sun Y."/>
            <person name="Zhan W."/>
            <person name="Jiang J.F."/>
            <person name="Wang Q."/>
            <person name="Zhang B."/>
            <person name="Ji P."/>
            <person name="Bell-Sakyi L."/>
            <person name="Cui X.M."/>
            <person name="Yuan T.T."/>
            <person name="Jiang B.G."/>
            <person name="Yang W.F."/>
            <person name="Lam T.T."/>
            <person name="Chang Q.C."/>
            <person name="Ding S.J."/>
            <person name="Wang X.J."/>
            <person name="Zhu J.G."/>
            <person name="Ruan X.D."/>
            <person name="Zhao L."/>
            <person name="Wei J.T."/>
            <person name="Ye R.Z."/>
            <person name="Que T.C."/>
            <person name="Du C.H."/>
            <person name="Zhou Y.H."/>
            <person name="Cheng J.X."/>
            <person name="Dai P.F."/>
            <person name="Guo W.B."/>
            <person name="Han X.H."/>
            <person name="Huang E.J."/>
            <person name="Li L.F."/>
            <person name="Wei W."/>
            <person name="Gao Y.C."/>
            <person name="Liu J.Z."/>
            <person name="Shao H.Z."/>
            <person name="Wang X."/>
            <person name="Wang C.C."/>
            <person name="Yang T.C."/>
            <person name="Huo Q.B."/>
            <person name="Li W."/>
            <person name="Chen H.Y."/>
            <person name="Chen S.E."/>
            <person name="Zhou L.G."/>
            <person name="Ni X.B."/>
            <person name="Tian J.H."/>
            <person name="Sheng Y."/>
            <person name="Liu T."/>
            <person name="Pan Y.S."/>
            <person name="Xia L.Y."/>
            <person name="Li J."/>
            <person name="Zhao F."/>
            <person name="Cao W.C."/>
        </authorList>
    </citation>
    <scope>NUCLEOTIDE SEQUENCE [LARGE SCALE GENOMIC DNA]</scope>
    <source>
        <strain evidence="1">Iper-2018</strain>
    </source>
</reference>
<dbReference type="Proteomes" id="UP000805193">
    <property type="component" value="Unassembled WGS sequence"/>
</dbReference>
<dbReference type="EMBL" id="JABSTQ010009447">
    <property type="protein sequence ID" value="KAG0429100.1"/>
    <property type="molecule type" value="Genomic_DNA"/>
</dbReference>
<sequence length="168" mass="18349">MYLSKPCKQPQQRLGTLPPRTSHGIRDVPDVARQITDNHPRKILLKGRVTASTLVKRSARESWDWTEAHNPSKALLTGIGGRAWTVSVVVSDLSVAASVLATVPRKAVLVKDMNNSFTLRILAAAVLPSDGCQILALQICDRALYGSVVELPGFVSIEEDMILLLRIT</sequence>
<evidence type="ECO:0000313" key="2">
    <source>
        <dbReference type="Proteomes" id="UP000805193"/>
    </source>
</evidence>
<name>A0AC60Q5K0_IXOPE</name>